<dbReference type="EMBL" id="JAKKPZ010000344">
    <property type="protein sequence ID" value="KAI1696172.1"/>
    <property type="molecule type" value="Genomic_DNA"/>
</dbReference>
<keyword evidence="3" id="KW-1185">Reference proteome</keyword>
<gene>
    <name evidence="2" type="ORF">DdX_19179</name>
</gene>
<comment type="caution">
    <text evidence="2">The sequence shown here is derived from an EMBL/GenBank/DDBJ whole genome shotgun (WGS) entry which is preliminary data.</text>
</comment>
<evidence type="ECO:0000313" key="3">
    <source>
        <dbReference type="Proteomes" id="UP001201812"/>
    </source>
</evidence>
<feature type="region of interest" description="Disordered" evidence="1">
    <location>
        <begin position="48"/>
        <end position="69"/>
    </location>
</feature>
<organism evidence="2 3">
    <name type="scientific">Ditylenchus destructor</name>
    <dbReference type="NCBI Taxonomy" id="166010"/>
    <lineage>
        <taxon>Eukaryota</taxon>
        <taxon>Metazoa</taxon>
        <taxon>Ecdysozoa</taxon>
        <taxon>Nematoda</taxon>
        <taxon>Chromadorea</taxon>
        <taxon>Rhabditida</taxon>
        <taxon>Tylenchina</taxon>
        <taxon>Tylenchomorpha</taxon>
        <taxon>Sphaerularioidea</taxon>
        <taxon>Anguinidae</taxon>
        <taxon>Anguininae</taxon>
        <taxon>Ditylenchus</taxon>
    </lineage>
</organism>
<dbReference type="Proteomes" id="UP001201812">
    <property type="component" value="Unassembled WGS sequence"/>
</dbReference>
<evidence type="ECO:0000313" key="2">
    <source>
        <dbReference type="EMBL" id="KAI1696172.1"/>
    </source>
</evidence>
<evidence type="ECO:0000256" key="1">
    <source>
        <dbReference type="SAM" id="MobiDB-lite"/>
    </source>
</evidence>
<proteinExistence type="predicted"/>
<accession>A0AAD4MN43</accession>
<name>A0AAD4MN43_9BILA</name>
<protein>
    <submittedName>
        <fullName evidence="2">Uncharacterized protein</fullName>
    </submittedName>
</protein>
<feature type="compositionally biased region" description="Basic and acidic residues" evidence="1">
    <location>
        <begin position="49"/>
        <end position="69"/>
    </location>
</feature>
<sequence>MYDSTPDTIANYLLNYTKSLPGRKSGIVWVALDHIRFPEHLHPTNTTQKLEETKSVAEDNRRKPNQSWKREEVKHLETAIKMCSLRPPYWIAETVFSLNGLPRHTIGAIWAKGEELMRASNPQPTKERILKNYTLNVLQNANLNVHFHVHLF</sequence>
<reference evidence="2" key="1">
    <citation type="submission" date="2022-01" db="EMBL/GenBank/DDBJ databases">
        <title>Genome Sequence Resource for Two Populations of Ditylenchus destructor, the Migratory Endoparasitic Phytonematode.</title>
        <authorList>
            <person name="Zhang H."/>
            <person name="Lin R."/>
            <person name="Xie B."/>
        </authorList>
    </citation>
    <scope>NUCLEOTIDE SEQUENCE</scope>
    <source>
        <strain evidence="2">BazhouSP</strain>
    </source>
</reference>
<dbReference type="AlphaFoldDB" id="A0AAD4MN43"/>